<sequence length="283" mass="32531">MDEGMHHANYHYGHAHLLARYCDLPDPLHPPRLQGYLQHGWNMGDGLAPGTPFVDGSKIFVWSEETRRRSWSQGRRDVVVVGAPFAYLLEMEPEPADAPEPEGTIFYPFHGWEGQQISGDHQKLIDEVKRVETGPVTACLYWNEYRMKSVRKIYENAGFRVICHGYRGFWWRDHNREFLVGQLKELRRHRRVVSNRLCSAVWYGALAGREAAVYGDPMVLDNADPTFGGEPRLRRQWPELYGHHTDNAVTHALARQQLGADELAHPDELRAILGWPASTERVK</sequence>
<name>A0A7W7CY35_9ACTN</name>
<dbReference type="Proteomes" id="UP000542742">
    <property type="component" value="Unassembled WGS sequence"/>
</dbReference>
<proteinExistence type="predicted"/>
<keyword evidence="2" id="KW-1185">Reference proteome</keyword>
<reference evidence="1 2" key="1">
    <citation type="submission" date="2020-08" db="EMBL/GenBank/DDBJ databases">
        <title>Sequencing the genomes of 1000 actinobacteria strains.</title>
        <authorList>
            <person name="Klenk H.-P."/>
        </authorList>
    </citation>
    <scope>NUCLEOTIDE SEQUENCE [LARGE SCALE GENOMIC DNA]</scope>
    <source>
        <strain evidence="1 2">DSM 45518</strain>
    </source>
</reference>
<protein>
    <submittedName>
        <fullName evidence="1">Uncharacterized protein</fullName>
    </submittedName>
</protein>
<organism evidence="1 2">
    <name type="scientific">Paractinoplanes abujensis</name>
    <dbReference type="NCBI Taxonomy" id="882441"/>
    <lineage>
        <taxon>Bacteria</taxon>
        <taxon>Bacillati</taxon>
        <taxon>Actinomycetota</taxon>
        <taxon>Actinomycetes</taxon>
        <taxon>Micromonosporales</taxon>
        <taxon>Micromonosporaceae</taxon>
        <taxon>Paractinoplanes</taxon>
    </lineage>
</organism>
<evidence type="ECO:0000313" key="1">
    <source>
        <dbReference type="EMBL" id="MBB4695660.1"/>
    </source>
</evidence>
<dbReference type="AlphaFoldDB" id="A0A7W7CY35"/>
<evidence type="ECO:0000313" key="2">
    <source>
        <dbReference type="Proteomes" id="UP000542742"/>
    </source>
</evidence>
<dbReference type="EMBL" id="JACHMF010000001">
    <property type="protein sequence ID" value="MBB4695660.1"/>
    <property type="molecule type" value="Genomic_DNA"/>
</dbReference>
<gene>
    <name evidence="1" type="ORF">BKA14_005808</name>
</gene>
<accession>A0A7W7CY35</accession>
<comment type="caution">
    <text evidence="1">The sequence shown here is derived from an EMBL/GenBank/DDBJ whole genome shotgun (WGS) entry which is preliminary data.</text>
</comment>